<dbReference type="AlphaFoldDB" id="A0A4Y4CYD8"/>
<reference evidence="17 18" key="1">
    <citation type="submission" date="2019-06" db="EMBL/GenBank/DDBJ databases">
        <title>Whole genome shotgun sequence of Zoogloea ramigera NBRC 15342.</title>
        <authorList>
            <person name="Hosoyama A."/>
            <person name="Uohara A."/>
            <person name="Ohji S."/>
            <person name="Ichikawa N."/>
        </authorList>
    </citation>
    <scope>NUCLEOTIDE SEQUENCE [LARGE SCALE GENOMIC DNA]</scope>
    <source>
        <strain evidence="17 18">NBRC 15342</strain>
    </source>
</reference>
<dbReference type="GO" id="GO:0015889">
    <property type="term" value="P:cobalamin transport"/>
    <property type="evidence" value="ECO:0007669"/>
    <property type="project" value="TreeGrafter"/>
</dbReference>
<feature type="domain" description="TonB-dependent receptor plug" evidence="16">
    <location>
        <begin position="55"/>
        <end position="159"/>
    </location>
</feature>
<feature type="signal peptide" evidence="14">
    <location>
        <begin position="1"/>
        <end position="22"/>
    </location>
</feature>
<keyword evidence="8 13" id="KW-0798">TonB box</keyword>
<gene>
    <name evidence="17" type="ORF">ZRA01_27920</name>
</gene>
<dbReference type="Gene3D" id="2.170.130.10">
    <property type="entry name" value="TonB-dependent receptor, plug domain"/>
    <property type="match status" value="1"/>
</dbReference>
<keyword evidence="7" id="KW-0406">Ion transport</keyword>
<evidence type="ECO:0000256" key="13">
    <source>
        <dbReference type="RuleBase" id="RU003357"/>
    </source>
</evidence>
<evidence type="ECO:0000256" key="9">
    <source>
        <dbReference type="ARBA" id="ARBA00023136"/>
    </source>
</evidence>
<evidence type="ECO:0000256" key="8">
    <source>
        <dbReference type="ARBA" id="ARBA00023077"/>
    </source>
</evidence>
<dbReference type="Pfam" id="PF00593">
    <property type="entry name" value="TonB_dep_Rec_b-barrel"/>
    <property type="match status" value="1"/>
</dbReference>
<evidence type="ECO:0000256" key="4">
    <source>
        <dbReference type="ARBA" id="ARBA00022452"/>
    </source>
</evidence>
<organism evidence="17 18">
    <name type="scientific">Zoogloea ramigera</name>
    <dbReference type="NCBI Taxonomy" id="350"/>
    <lineage>
        <taxon>Bacteria</taxon>
        <taxon>Pseudomonadati</taxon>
        <taxon>Pseudomonadota</taxon>
        <taxon>Betaproteobacteria</taxon>
        <taxon>Rhodocyclales</taxon>
        <taxon>Zoogloeaceae</taxon>
        <taxon>Zoogloea</taxon>
    </lineage>
</organism>
<dbReference type="PANTHER" id="PTHR30069:SF53">
    <property type="entry name" value="COLICIN I RECEPTOR-RELATED"/>
    <property type="match status" value="1"/>
</dbReference>
<keyword evidence="18" id="KW-1185">Reference proteome</keyword>
<dbReference type="PROSITE" id="PS52016">
    <property type="entry name" value="TONB_DEPENDENT_REC_3"/>
    <property type="match status" value="1"/>
</dbReference>
<dbReference type="PANTHER" id="PTHR30069">
    <property type="entry name" value="TONB-DEPENDENT OUTER MEMBRANE RECEPTOR"/>
    <property type="match status" value="1"/>
</dbReference>
<keyword evidence="11 12" id="KW-0998">Cell outer membrane</keyword>
<evidence type="ECO:0000256" key="1">
    <source>
        <dbReference type="ARBA" id="ARBA00004571"/>
    </source>
</evidence>
<evidence type="ECO:0000313" key="18">
    <source>
        <dbReference type="Proteomes" id="UP000318422"/>
    </source>
</evidence>
<dbReference type="GO" id="GO:0009279">
    <property type="term" value="C:cell outer membrane"/>
    <property type="evidence" value="ECO:0007669"/>
    <property type="project" value="UniProtKB-SubCell"/>
</dbReference>
<dbReference type="InterPro" id="IPR036942">
    <property type="entry name" value="Beta-barrel_TonB_sf"/>
</dbReference>
<dbReference type="EMBL" id="BJNV01000051">
    <property type="protein sequence ID" value="GEC96719.1"/>
    <property type="molecule type" value="Genomic_DNA"/>
</dbReference>
<evidence type="ECO:0000259" key="16">
    <source>
        <dbReference type="Pfam" id="PF07715"/>
    </source>
</evidence>
<dbReference type="InterPro" id="IPR039426">
    <property type="entry name" value="TonB-dep_rcpt-like"/>
</dbReference>
<accession>A0A4Y4CYD8</accession>
<evidence type="ECO:0000256" key="10">
    <source>
        <dbReference type="ARBA" id="ARBA00023170"/>
    </source>
</evidence>
<comment type="caution">
    <text evidence="17">The sequence shown here is derived from an EMBL/GenBank/DDBJ whole genome shotgun (WGS) entry which is preliminary data.</text>
</comment>
<keyword evidence="10" id="KW-0675">Receptor</keyword>
<comment type="similarity">
    <text evidence="2 12 13">Belongs to the TonB-dependent receptor family.</text>
</comment>
<name>A0A4Y4CYD8_ZOORA</name>
<dbReference type="SUPFAM" id="SSF56935">
    <property type="entry name" value="Porins"/>
    <property type="match status" value="1"/>
</dbReference>
<dbReference type="InterPro" id="IPR037066">
    <property type="entry name" value="Plug_dom_sf"/>
</dbReference>
<evidence type="ECO:0000259" key="15">
    <source>
        <dbReference type="Pfam" id="PF00593"/>
    </source>
</evidence>
<evidence type="ECO:0000256" key="2">
    <source>
        <dbReference type="ARBA" id="ARBA00009810"/>
    </source>
</evidence>
<dbReference type="Pfam" id="PF07715">
    <property type="entry name" value="Plug"/>
    <property type="match status" value="1"/>
</dbReference>
<dbReference type="RefSeq" id="WP_170182982.1">
    <property type="nucleotide sequence ID" value="NZ_BJNV01000051.1"/>
</dbReference>
<evidence type="ECO:0000313" key="17">
    <source>
        <dbReference type="EMBL" id="GEC96719.1"/>
    </source>
</evidence>
<dbReference type="InterPro" id="IPR012910">
    <property type="entry name" value="Plug_dom"/>
</dbReference>
<keyword evidence="9 12" id="KW-0472">Membrane</keyword>
<dbReference type="CDD" id="cd01347">
    <property type="entry name" value="ligand_gated_channel"/>
    <property type="match status" value="1"/>
</dbReference>
<keyword evidence="4 12" id="KW-1134">Transmembrane beta strand</keyword>
<feature type="chain" id="PRO_5021319615" evidence="14">
    <location>
        <begin position="23"/>
        <end position="633"/>
    </location>
</feature>
<feature type="domain" description="TonB-dependent receptor-like beta-barrel" evidence="15">
    <location>
        <begin position="198"/>
        <end position="606"/>
    </location>
</feature>
<evidence type="ECO:0000256" key="7">
    <source>
        <dbReference type="ARBA" id="ARBA00023065"/>
    </source>
</evidence>
<keyword evidence="6 14" id="KW-0732">Signal</keyword>
<keyword evidence="5 12" id="KW-0812">Transmembrane</keyword>
<evidence type="ECO:0000256" key="12">
    <source>
        <dbReference type="PROSITE-ProRule" id="PRU01360"/>
    </source>
</evidence>
<comment type="subcellular location">
    <subcellularLocation>
        <location evidence="1 12">Cell outer membrane</location>
        <topology evidence="1 12">Multi-pass membrane protein</topology>
    </subcellularLocation>
</comment>
<evidence type="ECO:0000256" key="5">
    <source>
        <dbReference type="ARBA" id="ARBA00022692"/>
    </source>
</evidence>
<sequence>MTIRHSAAALAVAAAFPAVAFAAGSASAPIILAAAPTEQPTVVITATRQPQRADELLASVDQIDREEIERAGPGTVLDLLARQPGVQVAANGGPGKTSSLYLRGANANHTILLIDGVRVGSVTSGQPSLESIPLSQIERIEILRGPASAMYGADAVGGVIQIFTKKGEGPALVEAFGGVGTLGTTQLGAGVSGSTGPWSYALRAAEYETSGVSARKGPYPAQTVRHNYNPALDADRDGFRSRTLAARLGYTLAPGHELGLNLIRIDSRNWYDGGGYNARGGADVGNDAATEVIALESRNRLADNWQSTLRLAQSKDESTGFRGTSRYNSKQEQLLWQNDIKLAVGSLMLAYEHVEQNADSSTTYTVKSRDISSFMAGWNGALGNHLLQANLRHDSNSQFGDKLTHVLGYGYRITPQLRTNASLGTSFKAPTLNDLYYVDSGGNHGDPNLKPEEGRNRELALRYDAAGTRAAVVYFDNKIDNLIQWGASAPTWAYVPTQTSEARIKGWEFAYGALLGAWEVTASLDLVDPRNEATDKLLARRARETARLGVTRSFGALTVGSEVFGSGKRFDDAANTRRLGGYGLVNLFAHYKLDRNWQLEARANNLFDKDYTLANGYNTLGANVFVGVRYLSR</sequence>
<dbReference type="InterPro" id="IPR000531">
    <property type="entry name" value="Beta-barrel_TonB"/>
</dbReference>
<evidence type="ECO:0000256" key="6">
    <source>
        <dbReference type="ARBA" id="ARBA00022729"/>
    </source>
</evidence>
<protein>
    <submittedName>
        <fullName evidence="17">Outer membrane protein</fullName>
    </submittedName>
</protein>
<proteinExistence type="inferred from homology"/>
<dbReference type="Gene3D" id="2.40.170.20">
    <property type="entry name" value="TonB-dependent receptor, beta-barrel domain"/>
    <property type="match status" value="1"/>
</dbReference>
<dbReference type="Proteomes" id="UP000318422">
    <property type="component" value="Unassembled WGS sequence"/>
</dbReference>
<dbReference type="GO" id="GO:0006811">
    <property type="term" value="P:monoatomic ion transport"/>
    <property type="evidence" value="ECO:0007669"/>
    <property type="project" value="UniProtKB-KW"/>
</dbReference>
<evidence type="ECO:0000256" key="11">
    <source>
        <dbReference type="ARBA" id="ARBA00023237"/>
    </source>
</evidence>
<keyword evidence="3 12" id="KW-0813">Transport</keyword>
<evidence type="ECO:0000256" key="3">
    <source>
        <dbReference type="ARBA" id="ARBA00022448"/>
    </source>
</evidence>
<evidence type="ECO:0000256" key="14">
    <source>
        <dbReference type="SAM" id="SignalP"/>
    </source>
</evidence>